<comment type="cofactor">
    <cofactor evidence="9">
        <name>Mg(2+)</name>
        <dbReference type="ChEBI" id="CHEBI:18420"/>
    </cofactor>
    <text evidence="9">Binds 1 Mg(2+) ion per subunit.</text>
</comment>
<dbReference type="UniPathway" id="UPA00060">
    <property type="reaction ID" value="UER00141"/>
</dbReference>
<feature type="binding site" evidence="9">
    <location>
        <position position="425"/>
    </location>
    <ligand>
        <name>4-amino-2-methyl-5-(diphosphooxymethyl)pyrimidine</name>
        <dbReference type="ChEBI" id="CHEBI:57841"/>
    </ligand>
</feature>
<feature type="binding site" evidence="9">
    <location>
        <position position="396"/>
    </location>
    <ligand>
        <name>4-amino-2-methyl-5-(diphosphooxymethyl)pyrimidine</name>
        <dbReference type="ChEBI" id="CHEBI:57841"/>
    </ligand>
</feature>
<comment type="caution">
    <text evidence="9">Lacks conserved residue(s) required for the propagation of feature annotation.</text>
</comment>
<dbReference type="Proteomes" id="UP000319576">
    <property type="component" value="Chromosome"/>
</dbReference>
<evidence type="ECO:0000256" key="6">
    <source>
        <dbReference type="ARBA" id="ARBA00047334"/>
    </source>
</evidence>
<evidence type="ECO:0000259" key="13">
    <source>
        <dbReference type="Pfam" id="PF17792"/>
    </source>
</evidence>
<evidence type="ECO:0000256" key="7">
    <source>
        <dbReference type="ARBA" id="ARBA00047851"/>
    </source>
</evidence>
<comment type="pathway">
    <text evidence="1 9 11">Cofactor biosynthesis; thiamine diphosphate biosynthesis; thiamine phosphate from 4-amino-2-methyl-5-diphosphomethylpyrimidine and 4-methyl-5-(2-phosphoethyl)-thiazole: step 1/1.</text>
</comment>
<gene>
    <name evidence="9 14" type="primary">thiE</name>
    <name evidence="14" type="ORF">ETAA1_34010</name>
</gene>
<dbReference type="EC" id="2.5.1.3" evidence="9"/>
<evidence type="ECO:0000313" key="14">
    <source>
        <dbReference type="EMBL" id="QDU21434.1"/>
    </source>
</evidence>
<name>A0A517XVC6_9BACT</name>
<feature type="binding site" evidence="9">
    <location>
        <begin position="325"/>
        <end position="329"/>
    </location>
    <ligand>
        <name>4-amino-2-methyl-5-(diphosphooxymethyl)pyrimidine</name>
        <dbReference type="ChEBI" id="CHEBI:57841"/>
    </ligand>
</feature>
<evidence type="ECO:0000256" key="8">
    <source>
        <dbReference type="ARBA" id="ARBA00047883"/>
    </source>
</evidence>
<feature type="binding site" evidence="9">
    <location>
        <position position="358"/>
    </location>
    <ligand>
        <name>Mg(2+)</name>
        <dbReference type="ChEBI" id="CHEBI:18420"/>
    </ligand>
</feature>
<keyword evidence="2 9" id="KW-0808">Transferase</keyword>
<dbReference type="OrthoDB" id="9812206at2"/>
<evidence type="ECO:0000256" key="10">
    <source>
        <dbReference type="RuleBase" id="RU003826"/>
    </source>
</evidence>
<feature type="domain" description="ThiD2" evidence="13">
    <location>
        <begin position="157"/>
        <end position="279"/>
    </location>
</feature>
<dbReference type="InterPro" id="IPR041397">
    <property type="entry name" value="ThiD2"/>
</dbReference>
<dbReference type="InterPro" id="IPR013785">
    <property type="entry name" value="Aldolase_TIM"/>
</dbReference>
<dbReference type="GO" id="GO:0009228">
    <property type="term" value="P:thiamine biosynthetic process"/>
    <property type="evidence" value="ECO:0007669"/>
    <property type="project" value="UniProtKB-KW"/>
</dbReference>
<dbReference type="InterPro" id="IPR034291">
    <property type="entry name" value="TMP_synthase"/>
</dbReference>
<dbReference type="GO" id="GO:0009229">
    <property type="term" value="P:thiamine diphosphate biosynthetic process"/>
    <property type="evidence" value="ECO:0007669"/>
    <property type="project" value="UniProtKB-UniRule"/>
</dbReference>
<dbReference type="GO" id="GO:0005737">
    <property type="term" value="C:cytoplasm"/>
    <property type="evidence" value="ECO:0007669"/>
    <property type="project" value="TreeGrafter"/>
</dbReference>
<evidence type="ECO:0000313" key="15">
    <source>
        <dbReference type="Proteomes" id="UP000319576"/>
    </source>
</evidence>
<comment type="catalytic activity">
    <reaction evidence="7 9 10">
        <text>2-(2-carboxy-4-methylthiazol-5-yl)ethyl phosphate + 4-amino-2-methyl-5-(diphosphooxymethyl)pyrimidine + 2 H(+) = thiamine phosphate + CO2 + diphosphate</text>
        <dbReference type="Rhea" id="RHEA:47848"/>
        <dbReference type="ChEBI" id="CHEBI:15378"/>
        <dbReference type="ChEBI" id="CHEBI:16526"/>
        <dbReference type="ChEBI" id="CHEBI:33019"/>
        <dbReference type="ChEBI" id="CHEBI:37575"/>
        <dbReference type="ChEBI" id="CHEBI:57841"/>
        <dbReference type="ChEBI" id="CHEBI:62890"/>
        <dbReference type="EC" id="2.5.1.3"/>
    </reaction>
</comment>
<dbReference type="KEGG" id="uli:ETAA1_34010"/>
<evidence type="ECO:0000256" key="3">
    <source>
        <dbReference type="ARBA" id="ARBA00022723"/>
    </source>
</evidence>
<comment type="catalytic activity">
    <reaction evidence="8 9 10">
        <text>2-[(2R,5Z)-2-carboxy-4-methylthiazol-5(2H)-ylidene]ethyl phosphate + 4-amino-2-methyl-5-(diphosphooxymethyl)pyrimidine + 2 H(+) = thiamine phosphate + CO2 + diphosphate</text>
        <dbReference type="Rhea" id="RHEA:47844"/>
        <dbReference type="ChEBI" id="CHEBI:15378"/>
        <dbReference type="ChEBI" id="CHEBI:16526"/>
        <dbReference type="ChEBI" id="CHEBI:33019"/>
        <dbReference type="ChEBI" id="CHEBI:37575"/>
        <dbReference type="ChEBI" id="CHEBI:57841"/>
        <dbReference type="ChEBI" id="CHEBI:62899"/>
        <dbReference type="EC" id="2.5.1.3"/>
    </reaction>
</comment>
<evidence type="ECO:0000259" key="12">
    <source>
        <dbReference type="Pfam" id="PF02581"/>
    </source>
</evidence>
<dbReference type="GO" id="GO:0000287">
    <property type="term" value="F:magnesium ion binding"/>
    <property type="evidence" value="ECO:0007669"/>
    <property type="project" value="UniProtKB-UniRule"/>
</dbReference>
<feature type="domain" description="Thiamine phosphate synthase/TenI" evidence="12">
    <location>
        <begin position="297"/>
        <end position="475"/>
    </location>
</feature>
<feature type="binding site" evidence="9">
    <location>
        <begin position="422"/>
        <end position="424"/>
    </location>
    <ligand>
        <name>2-[(2R,5Z)-2-carboxy-4-methylthiazol-5(2H)-ylidene]ethyl phosphate</name>
        <dbReference type="ChEBI" id="CHEBI:62899"/>
    </ligand>
</feature>
<keyword evidence="4 9" id="KW-0460">Magnesium</keyword>
<dbReference type="HAMAP" id="MF_00097">
    <property type="entry name" value="TMP_synthase"/>
    <property type="match status" value="1"/>
</dbReference>
<evidence type="ECO:0000256" key="1">
    <source>
        <dbReference type="ARBA" id="ARBA00005165"/>
    </source>
</evidence>
<feature type="binding site" evidence="9">
    <location>
        <position position="377"/>
    </location>
    <ligand>
        <name>Mg(2+)</name>
        <dbReference type="ChEBI" id="CHEBI:18420"/>
    </ligand>
</feature>
<dbReference type="AlphaFoldDB" id="A0A517XVC6"/>
<comment type="function">
    <text evidence="9">Condenses 4-methyl-5-(beta-hydroxyethyl)thiazole monophosphate (THZ-P) and 2-methyl-4-amino-5-hydroxymethyl pyrimidine pyrophosphate (HMP-PP) to form thiamine monophosphate (TMP).</text>
</comment>
<dbReference type="InterPro" id="IPR036206">
    <property type="entry name" value="ThiamineP_synth_sf"/>
</dbReference>
<proteinExistence type="inferred from homology"/>
<keyword evidence="3 9" id="KW-0479">Metal-binding</keyword>
<dbReference type="Pfam" id="PF02581">
    <property type="entry name" value="TMP-TENI"/>
    <property type="match status" value="1"/>
</dbReference>
<sequence>MHQVSPGVERAVAAAAAWAARRGSPAVRFSDYVLGLLDEEEGRPAELLTRAGGDLTTVRQRFEQLTGPVPVLRTLYDAARDWSLRHRADPAFMTDALLMAVLTADADFERAAAAAGLDAAQLFGRMVGGVNDPFDRPEQPPATFTPPDAADDLAAARVLDANLNRSREALRVLDDHCRFVLNDRTLTEQVKAVRHALAAATDQLPPGLLLAARDTPGDVGTAVTAGGEYERGSPAQVAAVNLKRLQEALRSVEEYGKLVSPGFAREVESLRYRTYTLERAVVRGSDARRRLADARLYVLLTGAQCAAALDWTIAQAAAGGATVFQLREKELPDAELIARARQVRRWTRQANALFVVNDRPDIARLVGADGVHLGQDDLPVADARRVVGPDVFVGVSTHNIAQLRQAVLDGADYLGVGPTFPSRTKAFDEFPGLAFVRAAAGETTLPAFALGGVGPSNVADVVAAGLRRIAVSAAVCQADDPEAVARILRAALDLPGAAGSDPAESRPPG</sequence>
<keyword evidence="5 9" id="KW-0784">Thiamine biosynthesis</keyword>
<comment type="similarity">
    <text evidence="9 10">Belongs to the thiamine-phosphate synthase family.</text>
</comment>
<evidence type="ECO:0000256" key="9">
    <source>
        <dbReference type="HAMAP-Rule" id="MF_00097"/>
    </source>
</evidence>
<dbReference type="InterPro" id="IPR022998">
    <property type="entry name" value="ThiamineP_synth_TenI"/>
</dbReference>
<feature type="binding site" evidence="9">
    <location>
        <position position="357"/>
    </location>
    <ligand>
        <name>4-amino-2-methyl-5-(diphosphooxymethyl)pyrimidine</name>
        <dbReference type="ChEBI" id="CHEBI:57841"/>
    </ligand>
</feature>
<protein>
    <recommendedName>
        <fullName evidence="9">Thiamine-phosphate synthase</fullName>
        <shortName evidence="9">TP synthase</shortName>
        <shortName evidence="9">TPS</shortName>
        <ecNumber evidence="9">2.5.1.3</ecNumber>
    </recommendedName>
    <alternativeName>
        <fullName evidence="9">Thiamine-phosphate pyrophosphorylase</fullName>
        <shortName evidence="9">TMP pyrophosphorylase</shortName>
        <shortName evidence="9">TMP-PPase</shortName>
    </alternativeName>
</protein>
<organism evidence="14 15">
    <name type="scientific">Urbifossiella limnaea</name>
    <dbReference type="NCBI Taxonomy" id="2528023"/>
    <lineage>
        <taxon>Bacteria</taxon>
        <taxon>Pseudomonadati</taxon>
        <taxon>Planctomycetota</taxon>
        <taxon>Planctomycetia</taxon>
        <taxon>Gemmatales</taxon>
        <taxon>Gemmataceae</taxon>
        <taxon>Urbifossiella</taxon>
    </lineage>
</organism>
<keyword evidence="15" id="KW-1185">Reference proteome</keyword>
<evidence type="ECO:0000256" key="4">
    <source>
        <dbReference type="ARBA" id="ARBA00022842"/>
    </source>
</evidence>
<dbReference type="PANTHER" id="PTHR20857">
    <property type="entry name" value="THIAMINE-PHOSPHATE PYROPHOSPHORYLASE"/>
    <property type="match status" value="1"/>
</dbReference>
<dbReference type="Pfam" id="PF17792">
    <property type="entry name" value="ThiD2"/>
    <property type="match status" value="1"/>
</dbReference>
<dbReference type="EMBL" id="CP036273">
    <property type="protein sequence ID" value="QDU21434.1"/>
    <property type="molecule type" value="Genomic_DNA"/>
</dbReference>
<evidence type="ECO:0000256" key="2">
    <source>
        <dbReference type="ARBA" id="ARBA00022679"/>
    </source>
</evidence>
<dbReference type="CDD" id="cd00564">
    <property type="entry name" value="TMP_TenI"/>
    <property type="match status" value="1"/>
</dbReference>
<comment type="catalytic activity">
    <reaction evidence="6 9 10">
        <text>4-methyl-5-(2-phosphooxyethyl)-thiazole + 4-amino-2-methyl-5-(diphosphooxymethyl)pyrimidine + H(+) = thiamine phosphate + diphosphate</text>
        <dbReference type="Rhea" id="RHEA:22328"/>
        <dbReference type="ChEBI" id="CHEBI:15378"/>
        <dbReference type="ChEBI" id="CHEBI:33019"/>
        <dbReference type="ChEBI" id="CHEBI:37575"/>
        <dbReference type="ChEBI" id="CHEBI:57841"/>
        <dbReference type="ChEBI" id="CHEBI:58296"/>
        <dbReference type="EC" id="2.5.1.3"/>
    </reaction>
</comment>
<accession>A0A517XVC6</accession>
<dbReference type="Gene3D" id="3.20.20.70">
    <property type="entry name" value="Aldolase class I"/>
    <property type="match status" value="1"/>
</dbReference>
<dbReference type="NCBIfam" id="TIGR00693">
    <property type="entry name" value="thiE"/>
    <property type="match status" value="1"/>
</dbReference>
<dbReference type="InterPro" id="IPR036628">
    <property type="entry name" value="Clp_N_dom_sf"/>
</dbReference>
<dbReference type="GO" id="GO:0004789">
    <property type="term" value="F:thiamine-phosphate diphosphorylase activity"/>
    <property type="evidence" value="ECO:0007669"/>
    <property type="project" value="UniProtKB-UniRule"/>
</dbReference>
<dbReference type="RefSeq" id="WP_145240382.1">
    <property type="nucleotide sequence ID" value="NZ_CP036273.1"/>
</dbReference>
<dbReference type="Gene3D" id="1.10.1780.10">
    <property type="entry name" value="Clp, N-terminal domain"/>
    <property type="match status" value="1"/>
</dbReference>
<dbReference type="PANTHER" id="PTHR20857:SF15">
    <property type="entry name" value="THIAMINE-PHOSPHATE SYNTHASE"/>
    <property type="match status" value="1"/>
</dbReference>
<evidence type="ECO:0000256" key="11">
    <source>
        <dbReference type="RuleBase" id="RU004253"/>
    </source>
</evidence>
<dbReference type="SUPFAM" id="SSF81923">
    <property type="entry name" value="Double Clp-N motif"/>
    <property type="match status" value="1"/>
</dbReference>
<feature type="binding site" evidence="9">
    <location>
        <position position="452"/>
    </location>
    <ligand>
        <name>2-[(2R,5Z)-2-carboxy-4-methylthiazol-5(2H)-ylidene]ethyl phosphate</name>
        <dbReference type="ChEBI" id="CHEBI:62899"/>
    </ligand>
</feature>
<evidence type="ECO:0000256" key="5">
    <source>
        <dbReference type="ARBA" id="ARBA00022977"/>
    </source>
</evidence>
<reference evidence="14 15" key="1">
    <citation type="submission" date="2019-02" db="EMBL/GenBank/DDBJ databases">
        <title>Deep-cultivation of Planctomycetes and their phenomic and genomic characterization uncovers novel biology.</title>
        <authorList>
            <person name="Wiegand S."/>
            <person name="Jogler M."/>
            <person name="Boedeker C."/>
            <person name="Pinto D."/>
            <person name="Vollmers J."/>
            <person name="Rivas-Marin E."/>
            <person name="Kohn T."/>
            <person name="Peeters S.H."/>
            <person name="Heuer A."/>
            <person name="Rast P."/>
            <person name="Oberbeckmann S."/>
            <person name="Bunk B."/>
            <person name="Jeske O."/>
            <person name="Meyerdierks A."/>
            <person name="Storesund J.E."/>
            <person name="Kallscheuer N."/>
            <person name="Luecker S."/>
            <person name="Lage O.M."/>
            <person name="Pohl T."/>
            <person name="Merkel B.J."/>
            <person name="Hornburger P."/>
            <person name="Mueller R.-W."/>
            <person name="Bruemmer F."/>
            <person name="Labrenz M."/>
            <person name="Spormann A.M."/>
            <person name="Op den Camp H."/>
            <person name="Overmann J."/>
            <person name="Amann R."/>
            <person name="Jetten M.S.M."/>
            <person name="Mascher T."/>
            <person name="Medema M.H."/>
            <person name="Devos D.P."/>
            <person name="Kaster A.-K."/>
            <person name="Ovreas L."/>
            <person name="Rohde M."/>
            <person name="Galperin M.Y."/>
            <person name="Jogler C."/>
        </authorList>
    </citation>
    <scope>NUCLEOTIDE SEQUENCE [LARGE SCALE GENOMIC DNA]</scope>
    <source>
        <strain evidence="14 15">ETA_A1</strain>
    </source>
</reference>
<dbReference type="SUPFAM" id="SSF51391">
    <property type="entry name" value="Thiamin phosphate synthase"/>
    <property type="match status" value="1"/>
</dbReference>
<dbReference type="NCBIfam" id="NF002727">
    <property type="entry name" value="PRK02615.1"/>
    <property type="match status" value="1"/>
</dbReference>